<dbReference type="Proteomes" id="UP001164746">
    <property type="component" value="Chromosome 1"/>
</dbReference>
<evidence type="ECO:0000313" key="2">
    <source>
        <dbReference type="Proteomes" id="UP001164746"/>
    </source>
</evidence>
<keyword evidence="2" id="KW-1185">Reference proteome</keyword>
<protein>
    <submittedName>
        <fullName evidence="1">Uncharacterized protein</fullName>
    </submittedName>
</protein>
<name>A0ABY7DDU5_MYAAR</name>
<evidence type="ECO:0000313" key="1">
    <source>
        <dbReference type="EMBL" id="WAQ94791.1"/>
    </source>
</evidence>
<reference evidence="1" key="1">
    <citation type="submission" date="2022-11" db="EMBL/GenBank/DDBJ databases">
        <title>Centuries of genome instability and evolution in soft-shell clam transmissible cancer (bioRxiv).</title>
        <authorList>
            <person name="Hart S.F.M."/>
            <person name="Yonemitsu M.A."/>
            <person name="Giersch R.M."/>
            <person name="Beal B.F."/>
            <person name="Arriagada G."/>
            <person name="Davis B.W."/>
            <person name="Ostrander E.A."/>
            <person name="Goff S.P."/>
            <person name="Metzger M.J."/>
        </authorList>
    </citation>
    <scope>NUCLEOTIDE SEQUENCE</scope>
    <source>
        <strain evidence="1">MELC-2E11</strain>
        <tissue evidence="1">Siphon/mantle</tissue>
    </source>
</reference>
<sequence length="298" mass="33606">MTIGAISARHDIWCHQCKVWHLVPSVQGMTIGAISAKHDIWCHQSKMGHLVPSVQGMTFGAISTRHNIWCHQSKMGHLVPSVQGMTFGAISTRHDIWCHQSKMGHLVPSVQGMTFGAISTRHNIWCHQSKMGHLVPSVQGMTFGAISTRHDIWCHQCKDFCRSGSMKELQILAELKISKSWTVKQSYQESQHFQVIIKQAQTKASKSLVDLMCPIADEAVIQTWIGHDLMVFISSHSTFLLVLYSRQIMYCNALSEENRSCNNCNTLLRKSFIKGQLIEVEIITIKSSTGCLREFKSE</sequence>
<organism evidence="1 2">
    <name type="scientific">Mya arenaria</name>
    <name type="common">Soft-shell clam</name>
    <dbReference type="NCBI Taxonomy" id="6604"/>
    <lineage>
        <taxon>Eukaryota</taxon>
        <taxon>Metazoa</taxon>
        <taxon>Spiralia</taxon>
        <taxon>Lophotrochozoa</taxon>
        <taxon>Mollusca</taxon>
        <taxon>Bivalvia</taxon>
        <taxon>Autobranchia</taxon>
        <taxon>Heteroconchia</taxon>
        <taxon>Euheterodonta</taxon>
        <taxon>Imparidentia</taxon>
        <taxon>Neoheterodontei</taxon>
        <taxon>Myida</taxon>
        <taxon>Myoidea</taxon>
        <taxon>Myidae</taxon>
        <taxon>Mya</taxon>
    </lineage>
</organism>
<accession>A0ABY7DDU5</accession>
<gene>
    <name evidence="1" type="ORF">MAR_007262</name>
</gene>
<dbReference type="EMBL" id="CP111012">
    <property type="protein sequence ID" value="WAQ94791.1"/>
    <property type="molecule type" value="Genomic_DNA"/>
</dbReference>
<proteinExistence type="predicted"/>